<organism evidence="2 3">
    <name type="scientific">Terrilactibacillus tamarindi</name>
    <dbReference type="NCBI Taxonomy" id="2599694"/>
    <lineage>
        <taxon>Bacteria</taxon>
        <taxon>Bacillati</taxon>
        <taxon>Bacillota</taxon>
        <taxon>Bacilli</taxon>
        <taxon>Bacillales</taxon>
        <taxon>Bacillaceae</taxon>
        <taxon>Terrilactibacillus</taxon>
    </lineage>
</organism>
<feature type="transmembrane region" description="Helical" evidence="1">
    <location>
        <begin position="164"/>
        <end position="184"/>
    </location>
</feature>
<evidence type="ECO:0000313" key="2">
    <source>
        <dbReference type="EMBL" id="MTT31869.1"/>
    </source>
</evidence>
<proteinExistence type="predicted"/>
<dbReference type="EMBL" id="WNHB01000010">
    <property type="protein sequence ID" value="MTT31869.1"/>
    <property type="molecule type" value="Genomic_DNA"/>
</dbReference>
<reference evidence="2 3" key="1">
    <citation type="submission" date="2019-11" db="EMBL/GenBank/DDBJ databases">
        <title>Terrilactibacillus tamarindus sp. nov. BCM23-1 isolated from bark of Tamarindus indica.</title>
        <authorList>
            <person name="Kingkaew E."/>
            <person name="Tanasupawat S."/>
        </authorList>
    </citation>
    <scope>NUCLEOTIDE SEQUENCE [LARGE SCALE GENOMIC DNA]</scope>
    <source>
        <strain evidence="2 3">BCM23-1</strain>
    </source>
</reference>
<dbReference type="Pfam" id="PF14808">
    <property type="entry name" value="TMEM164"/>
    <property type="match status" value="1"/>
</dbReference>
<dbReference type="NCBIfam" id="TIGR02206">
    <property type="entry name" value="intg_mem_TP0381"/>
    <property type="match status" value="1"/>
</dbReference>
<gene>
    <name evidence="2" type="ORF">GMB86_07575</name>
</gene>
<sequence length="245" mass="28364">MDKYFEVHTSEATFKIFSQMHTLTLAFIILIGIAFCLMRNKFKEEYKWRNGVRIALLTLLIVAEIGYHSWLIIHHAWSVKTSLPLHLSDVAIYLSIVMLLLKNKKLLQFLYFVGLGSSIQAMLTPTIGQYAFPHFRYIEYFAVHGGVFLCCIFMIAAYRFRPTIISLCIAFLFINVYGGLIFLINRLLGSNYMYLMKKPKAGSALDILGAYPKYLFSLDMIILVGFYLLFIPFWLSNRKVNFSRT</sequence>
<protein>
    <submittedName>
        <fullName evidence="2">TIGR02206 family membrane protein</fullName>
    </submittedName>
</protein>
<feature type="transmembrane region" description="Helical" evidence="1">
    <location>
        <begin position="137"/>
        <end position="157"/>
    </location>
</feature>
<dbReference type="Proteomes" id="UP000440978">
    <property type="component" value="Unassembled WGS sequence"/>
</dbReference>
<comment type="caution">
    <text evidence="2">The sequence shown here is derived from an EMBL/GenBank/DDBJ whole genome shotgun (WGS) entry which is preliminary data.</text>
</comment>
<feature type="transmembrane region" description="Helical" evidence="1">
    <location>
        <begin position="109"/>
        <end position="131"/>
    </location>
</feature>
<dbReference type="InterPro" id="IPR011737">
    <property type="entry name" value="CHP02206_TP0381"/>
</dbReference>
<dbReference type="AlphaFoldDB" id="A0A6N8CNY5"/>
<dbReference type="OrthoDB" id="9813172at2"/>
<keyword evidence="1" id="KW-0812">Transmembrane</keyword>
<feature type="transmembrane region" description="Helical" evidence="1">
    <location>
        <begin position="20"/>
        <end position="38"/>
    </location>
</feature>
<feature type="transmembrane region" description="Helical" evidence="1">
    <location>
        <begin position="50"/>
        <end position="73"/>
    </location>
</feature>
<feature type="transmembrane region" description="Helical" evidence="1">
    <location>
        <begin position="214"/>
        <end position="235"/>
    </location>
</feature>
<keyword evidence="1" id="KW-1133">Transmembrane helix</keyword>
<dbReference type="RefSeq" id="WP_155218341.1">
    <property type="nucleotide sequence ID" value="NZ_WNHB01000010.1"/>
</dbReference>
<keyword evidence="1" id="KW-0472">Membrane</keyword>
<accession>A0A6N8CNY5</accession>
<evidence type="ECO:0000313" key="3">
    <source>
        <dbReference type="Proteomes" id="UP000440978"/>
    </source>
</evidence>
<name>A0A6N8CNY5_9BACI</name>
<keyword evidence="3" id="KW-1185">Reference proteome</keyword>
<evidence type="ECO:0000256" key="1">
    <source>
        <dbReference type="SAM" id="Phobius"/>
    </source>
</evidence>
<feature type="transmembrane region" description="Helical" evidence="1">
    <location>
        <begin position="85"/>
        <end position="102"/>
    </location>
</feature>